<evidence type="ECO:0008006" key="4">
    <source>
        <dbReference type="Google" id="ProtNLM"/>
    </source>
</evidence>
<feature type="region of interest" description="Disordered" evidence="1">
    <location>
        <begin position="127"/>
        <end position="147"/>
    </location>
</feature>
<proteinExistence type="predicted"/>
<reference evidence="3" key="1">
    <citation type="journal article" date="2019" name="Int. J. Syst. Evol. Microbiol.">
        <title>The Global Catalogue of Microorganisms (GCM) 10K type strain sequencing project: providing services to taxonomists for standard genome sequencing and annotation.</title>
        <authorList>
            <consortium name="The Broad Institute Genomics Platform"/>
            <consortium name="The Broad Institute Genome Sequencing Center for Infectious Disease"/>
            <person name="Wu L."/>
            <person name="Ma J."/>
        </authorList>
    </citation>
    <scope>NUCLEOTIDE SEQUENCE [LARGE SCALE GENOMIC DNA]</scope>
    <source>
        <strain evidence="3">KCTC 52644</strain>
    </source>
</reference>
<dbReference type="Proteomes" id="UP001597549">
    <property type="component" value="Unassembled WGS sequence"/>
</dbReference>
<accession>A0ABW5Z5I9</accession>
<feature type="compositionally biased region" description="Polar residues" evidence="1">
    <location>
        <begin position="130"/>
        <end position="147"/>
    </location>
</feature>
<sequence>MKNLFIKILFSCLILGCTNKNEKNTSEVVQNSSEILFQVKTDDKTMSEVFEDGIIPWISVKNPEIENLIDKDEFVIDSNNVTLVIDYPLAKEIEINIKSNNPKGFTRKELAQKISIAYNEIYQEEENSAKTKTVPSSESKGLQNRNQTDGKYGIWGHDIEDLDLSAIIVRTLSNGELRLELIIES</sequence>
<dbReference type="PANTHER" id="PTHR37515:SF2">
    <property type="entry name" value="YALI0C09240P"/>
    <property type="match status" value="1"/>
</dbReference>
<keyword evidence="3" id="KW-1185">Reference proteome</keyword>
<dbReference type="RefSeq" id="WP_379805021.1">
    <property type="nucleotide sequence ID" value="NZ_JBHUOL010000010.1"/>
</dbReference>
<protein>
    <recommendedName>
        <fullName evidence="4">Lipoprotein</fullName>
    </recommendedName>
</protein>
<evidence type="ECO:0000313" key="3">
    <source>
        <dbReference type="Proteomes" id="UP001597549"/>
    </source>
</evidence>
<dbReference type="PANTHER" id="PTHR37515">
    <property type="entry name" value="YALI0C09240P"/>
    <property type="match status" value="1"/>
</dbReference>
<evidence type="ECO:0000313" key="2">
    <source>
        <dbReference type="EMBL" id="MFD2908017.1"/>
    </source>
</evidence>
<comment type="caution">
    <text evidence="2">The sequence shown here is derived from an EMBL/GenBank/DDBJ whole genome shotgun (WGS) entry which is preliminary data.</text>
</comment>
<name>A0ABW5Z5I9_9FLAO</name>
<organism evidence="2 3">
    <name type="scientific">Flavobacterium ardleyense</name>
    <dbReference type="NCBI Taxonomy" id="2038737"/>
    <lineage>
        <taxon>Bacteria</taxon>
        <taxon>Pseudomonadati</taxon>
        <taxon>Bacteroidota</taxon>
        <taxon>Flavobacteriia</taxon>
        <taxon>Flavobacteriales</taxon>
        <taxon>Flavobacteriaceae</taxon>
        <taxon>Flavobacterium</taxon>
    </lineage>
</organism>
<gene>
    <name evidence="2" type="ORF">ACFSX9_04640</name>
</gene>
<dbReference type="EMBL" id="JBHUOL010000010">
    <property type="protein sequence ID" value="MFD2908017.1"/>
    <property type="molecule type" value="Genomic_DNA"/>
</dbReference>
<evidence type="ECO:0000256" key="1">
    <source>
        <dbReference type="SAM" id="MobiDB-lite"/>
    </source>
</evidence>